<evidence type="ECO:0000313" key="4">
    <source>
        <dbReference type="Proteomes" id="UP000314294"/>
    </source>
</evidence>
<keyword evidence="4" id="KW-1185">Reference proteome</keyword>
<organism evidence="3 4">
    <name type="scientific">Liparis tanakae</name>
    <name type="common">Tanaka's snailfish</name>
    <dbReference type="NCBI Taxonomy" id="230148"/>
    <lineage>
        <taxon>Eukaryota</taxon>
        <taxon>Metazoa</taxon>
        <taxon>Chordata</taxon>
        <taxon>Craniata</taxon>
        <taxon>Vertebrata</taxon>
        <taxon>Euteleostomi</taxon>
        <taxon>Actinopterygii</taxon>
        <taxon>Neopterygii</taxon>
        <taxon>Teleostei</taxon>
        <taxon>Neoteleostei</taxon>
        <taxon>Acanthomorphata</taxon>
        <taxon>Eupercaria</taxon>
        <taxon>Perciformes</taxon>
        <taxon>Cottioidei</taxon>
        <taxon>Cottales</taxon>
        <taxon>Liparidae</taxon>
        <taxon>Liparis</taxon>
    </lineage>
</organism>
<feature type="transmembrane region" description="Helical" evidence="2">
    <location>
        <begin position="76"/>
        <end position="96"/>
    </location>
</feature>
<keyword evidence="2" id="KW-1133">Transmembrane helix</keyword>
<comment type="caution">
    <text evidence="3">The sequence shown here is derived from an EMBL/GenBank/DDBJ whole genome shotgun (WGS) entry which is preliminary data.</text>
</comment>
<protein>
    <submittedName>
        <fullName evidence="3">Reticulophagy receptor</fullName>
    </submittedName>
</protein>
<feature type="region of interest" description="Disordered" evidence="1">
    <location>
        <begin position="1"/>
        <end position="40"/>
    </location>
</feature>
<accession>A0A4Z2FDB0</accession>
<reference evidence="3 4" key="1">
    <citation type="submission" date="2019-03" db="EMBL/GenBank/DDBJ databases">
        <title>First draft genome of Liparis tanakae, snailfish: a comprehensive survey of snailfish specific genes.</title>
        <authorList>
            <person name="Kim W."/>
            <person name="Song I."/>
            <person name="Jeong J.-H."/>
            <person name="Kim D."/>
            <person name="Kim S."/>
            <person name="Ryu S."/>
            <person name="Song J.Y."/>
            <person name="Lee S.K."/>
        </authorList>
    </citation>
    <scope>NUCLEOTIDE SEQUENCE [LARGE SCALE GENOMIC DNA]</scope>
    <source>
        <tissue evidence="3">Muscle</tissue>
    </source>
</reference>
<gene>
    <name evidence="3" type="primary">FAM134B</name>
    <name evidence="3" type="ORF">EYF80_050610</name>
</gene>
<sequence length="112" mass="11715">MLGSREPGAAGCGEVATGPPGPPGRPLCREERPPGGAGCRPTGLVSWRQRPCRTLALFAAANAGICFVAFSSLRTFSLLVLLMALLVLMTTAGDFARSKSTGAHLWRSMTAR</sequence>
<keyword evidence="3" id="KW-0675">Receptor</keyword>
<keyword evidence="2" id="KW-0472">Membrane</keyword>
<evidence type="ECO:0000256" key="2">
    <source>
        <dbReference type="SAM" id="Phobius"/>
    </source>
</evidence>
<evidence type="ECO:0000256" key="1">
    <source>
        <dbReference type="SAM" id="MobiDB-lite"/>
    </source>
</evidence>
<keyword evidence="2" id="KW-0812">Transmembrane</keyword>
<dbReference type="EMBL" id="SRLO01001298">
    <property type="protein sequence ID" value="TNN39226.1"/>
    <property type="molecule type" value="Genomic_DNA"/>
</dbReference>
<proteinExistence type="predicted"/>
<dbReference type="AlphaFoldDB" id="A0A4Z2FDB0"/>
<dbReference type="Proteomes" id="UP000314294">
    <property type="component" value="Unassembled WGS sequence"/>
</dbReference>
<name>A0A4Z2FDB0_9TELE</name>
<evidence type="ECO:0000313" key="3">
    <source>
        <dbReference type="EMBL" id="TNN39226.1"/>
    </source>
</evidence>